<organism evidence="1 2">
    <name type="scientific">Candidatus Anaerobiospirillum pullicola</name>
    <dbReference type="NCBI Taxonomy" id="2838451"/>
    <lineage>
        <taxon>Bacteria</taxon>
        <taxon>Pseudomonadati</taxon>
        <taxon>Pseudomonadota</taxon>
        <taxon>Gammaproteobacteria</taxon>
        <taxon>Aeromonadales</taxon>
        <taxon>Succinivibrionaceae</taxon>
        <taxon>Anaerobiospirillum</taxon>
    </lineage>
</organism>
<evidence type="ECO:0000313" key="1">
    <source>
        <dbReference type="EMBL" id="MBU3845040.1"/>
    </source>
</evidence>
<sequence>MLKWKNIRWDFSPLYYDDGRPCYFRASCLALCAFCMLLSVALRDDSSSADAHDLMAQNQGTAGVMHLTPSSGVTVSSEGVILGSISDSGNLQMPHGAPLQHGEAVSSMVDAAAATSIDETDPNATSGVLTADMIAQSNAAAEAHDNEQILGDDDEGWSFLGLFDSEHKEKKALMANRKQALDELVNGAAFLQSCGNINAGYLQCHFNFSEQVSSNYDSSIEAATDGFRIILLAKGEQLQDGCAKFVVDSAGVYQAFDANGNAREKCLLGSVIKQQQESLHNAVAQVSSNASPSVTSLAQSR</sequence>
<name>A0A948THB1_9GAMM</name>
<accession>A0A948THB1</accession>
<gene>
    <name evidence="1" type="ORF">H9847_09315</name>
</gene>
<evidence type="ECO:0000313" key="2">
    <source>
        <dbReference type="Proteomes" id="UP000733611"/>
    </source>
</evidence>
<protein>
    <submittedName>
        <fullName evidence="1">Uncharacterized protein</fullName>
    </submittedName>
</protein>
<dbReference type="Proteomes" id="UP000733611">
    <property type="component" value="Unassembled WGS sequence"/>
</dbReference>
<reference evidence="1" key="2">
    <citation type="submission" date="2021-04" db="EMBL/GenBank/DDBJ databases">
        <authorList>
            <person name="Gilroy R."/>
        </authorList>
    </citation>
    <scope>NUCLEOTIDE SEQUENCE</scope>
    <source>
        <strain evidence="1">378</strain>
    </source>
</reference>
<proteinExistence type="predicted"/>
<dbReference type="AlphaFoldDB" id="A0A948THB1"/>
<reference evidence="1" key="1">
    <citation type="journal article" date="2021" name="PeerJ">
        <title>Extensive microbial diversity within the chicken gut microbiome revealed by metagenomics and culture.</title>
        <authorList>
            <person name="Gilroy R."/>
            <person name="Ravi A."/>
            <person name="Getino M."/>
            <person name="Pursley I."/>
            <person name="Horton D.L."/>
            <person name="Alikhan N.F."/>
            <person name="Baker D."/>
            <person name="Gharbi K."/>
            <person name="Hall N."/>
            <person name="Watson M."/>
            <person name="Adriaenssens E.M."/>
            <person name="Foster-Nyarko E."/>
            <person name="Jarju S."/>
            <person name="Secka A."/>
            <person name="Antonio M."/>
            <person name="Oren A."/>
            <person name="Chaudhuri R.R."/>
            <person name="La Ragione R."/>
            <person name="Hildebrand F."/>
            <person name="Pallen M.J."/>
        </authorList>
    </citation>
    <scope>NUCLEOTIDE SEQUENCE</scope>
    <source>
        <strain evidence="1">378</strain>
    </source>
</reference>
<dbReference type="EMBL" id="JAHLFE010000189">
    <property type="protein sequence ID" value="MBU3845040.1"/>
    <property type="molecule type" value="Genomic_DNA"/>
</dbReference>
<comment type="caution">
    <text evidence="1">The sequence shown here is derived from an EMBL/GenBank/DDBJ whole genome shotgun (WGS) entry which is preliminary data.</text>
</comment>